<evidence type="ECO:0000313" key="3">
    <source>
        <dbReference type="Proteomes" id="UP000266389"/>
    </source>
</evidence>
<evidence type="ECO:0000313" key="2">
    <source>
        <dbReference type="EMBL" id="RFM24906.1"/>
    </source>
</evidence>
<gene>
    <name evidence="2" type="ORF">D0433_03105</name>
</gene>
<proteinExistence type="predicted"/>
<reference evidence="2 3" key="1">
    <citation type="journal article" date="2011" name="ISME J.">
        <title>Community ecology of hot spring cyanobacterial mats: predominant populations and their functional potential.</title>
        <authorList>
            <person name="Klatt C.G."/>
            <person name="Wood J.M."/>
            <person name="Rusch D.B."/>
            <person name="Bateson M.M."/>
            <person name="Hamamura N."/>
            <person name="Heidelberg J.F."/>
            <person name="Grossman A.R."/>
            <person name="Bhaya D."/>
            <person name="Cohan F.M."/>
            <person name="Kuhl M."/>
            <person name="Bryant D.A."/>
            <person name="Ward D.M."/>
        </authorList>
    </citation>
    <scope>NUCLEOTIDE SEQUENCE [LARGE SCALE GENOMIC DNA]</scope>
    <source>
        <strain evidence="2">OS</strain>
    </source>
</reference>
<feature type="region of interest" description="Disordered" evidence="1">
    <location>
        <begin position="51"/>
        <end position="90"/>
    </location>
</feature>
<protein>
    <submittedName>
        <fullName evidence="2">Uncharacterized protein</fullName>
    </submittedName>
</protein>
<comment type="caution">
    <text evidence="2">The sequence shown here is derived from an EMBL/GenBank/DDBJ whole genome shotgun (WGS) entry which is preliminary data.</text>
</comment>
<dbReference type="AlphaFoldDB" id="A0A395M2C9"/>
<feature type="compositionally biased region" description="Basic residues" evidence="1">
    <location>
        <begin position="78"/>
        <end position="87"/>
    </location>
</feature>
<organism evidence="2 3">
    <name type="scientific">Candidatus Thermochlorobacter aerophilus</name>
    <dbReference type="NCBI Taxonomy" id="1868324"/>
    <lineage>
        <taxon>Bacteria</taxon>
        <taxon>Pseudomonadati</taxon>
        <taxon>Chlorobiota</taxon>
        <taxon>Chlorobiia</taxon>
        <taxon>Chlorobiales</taxon>
        <taxon>Candidatus Thermochlorobacteriaceae</taxon>
        <taxon>Candidatus Thermochlorobacter</taxon>
    </lineage>
</organism>
<sequence length="229" mass="25306">MKDYTKLLTLIEDIKRIGAECTDNEREFVYKMIGDVLKSALNGEKASMSVASSSGSEVMVRRRGRPKKNESVAEPPKVKGKRGRKKKSLAEDSTLASLLAGKPNMENIRGFLETTGLSESAIHSLFAISDEKVERRYTSLGTDKKAQAQVNAVMLSSLAGAIVCGRFIADLRQVREDCRALEAYDNNFTNNIKRHSEQVQFLTQDFVELTDAGKNELAQLVRTLSQTGA</sequence>
<evidence type="ECO:0000256" key="1">
    <source>
        <dbReference type="SAM" id="MobiDB-lite"/>
    </source>
</evidence>
<dbReference type="Proteomes" id="UP000266389">
    <property type="component" value="Unassembled WGS sequence"/>
</dbReference>
<accession>A0A395M2C9</accession>
<name>A0A395M2C9_9BACT</name>
<dbReference type="EMBL" id="PHFL01000014">
    <property type="protein sequence ID" value="RFM24906.1"/>
    <property type="molecule type" value="Genomic_DNA"/>
</dbReference>